<comment type="similarity">
    <text evidence="1">Belongs to the iron/manganese superoxide dismutase family.</text>
</comment>
<dbReference type="InterPro" id="IPR050265">
    <property type="entry name" value="Fe/Mn_Superoxide_Dismutase"/>
</dbReference>
<evidence type="ECO:0000259" key="6">
    <source>
        <dbReference type="Pfam" id="PF02777"/>
    </source>
</evidence>
<dbReference type="SUPFAM" id="SSF46609">
    <property type="entry name" value="Fe,Mn superoxide dismutase (SOD), N-terminal domain"/>
    <property type="match status" value="1"/>
</dbReference>
<dbReference type="InterPro" id="IPR036314">
    <property type="entry name" value="SOD_C_sf"/>
</dbReference>
<protein>
    <recommendedName>
        <fullName evidence="2">superoxide dismutase</fullName>
        <ecNumber evidence="2">1.15.1.1</ecNumber>
    </recommendedName>
</protein>
<reference evidence="7 8" key="1">
    <citation type="submission" date="2009-02" db="EMBL/GenBank/DDBJ databases">
        <title>Sequencing of the draft genome and assembly of Dethiobacter alkaliphilus AHT 1.</title>
        <authorList>
            <consortium name="US DOE Joint Genome Institute (JGI-PGF)"/>
            <person name="Lucas S."/>
            <person name="Copeland A."/>
            <person name="Lapidus A."/>
            <person name="Glavina del Rio T."/>
            <person name="Dalin E."/>
            <person name="Tice H."/>
            <person name="Bruce D."/>
            <person name="Goodwin L."/>
            <person name="Pitluck S."/>
            <person name="Larimer F."/>
            <person name="Land M.L."/>
            <person name="Hauser L."/>
            <person name="Muyzer G."/>
        </authorList>
    </citation>
    <scope>NUCLEOTIDE SEQUENCE [LARGE SCALE GENOMIC DNA]</scope>
    <source>
        <strain evidence="7 8">AHT 1</strain>
    </source>
</reference>
<dbReference type="eggNOG" id="COG0605">
    <property type="taxonomic scope" value="Bacteria"/>
</dbReference>
<feature type="binding site" evidence="5">
    <location>
        <position position="157"/>
    </location>
    <ligand>
        <name>Mn(2+)</name>
        <dbReference type="ChEBI" id="CHEBI:29035"/>
    </ligand>
</feature>
<gene>
    <name evidence="7" type="ORF">DealDRAFT_3034</name>
</gene>
<dbReference type="GO" id="GO:0004784">
    <property type="term" value="F:superoxide dismutase activity"/>
    <property type="evidence" value="ECO:0007669"/>
    <property type="project" value="UniProtKB-EC"/>
</dbReference>
<dbReference type="PANTHER" id="PTHR11404">
    <property type="entry name" value="SUPEROXIDE DISMUTASE 2"/>
    <property type="match status" value="1"/>
</dbReference>
<dbReference type="RefSeq" id="WP_008519037.1">
    <property type="nucleotide sequence ID" value="NZ_ACJM01000025.1"/>
</dbReference>
<comment type="caution">
    <text evidence="7">The sequence shown here is derived from an EMBL/GenBank/DDBJ whole genome shotgun (WGS) entry which is preliminary data.</text>
</comment>
<keyword evidence="3 5" id="KW-0479">Metal-binding</keyword>
<dbReference type="Proteomes" id="UP000006443">
    <property type="component" value="Unassembled WGS sequence"/>
</dbReference>
<dbReference type="InterPro" id="IPR001189">
    <property type="entry name" value="Mn/Fe_SOD"/>
</dbReference>
<feature type="binding site" evidence="5">
    <location>
        <position position="25"/>
    </location>
    <ligand>
        <name>Mn(2+)</name>
        <dbReference type="ChEBI" id="CHEBI:29035"/>
    </ligand>
</feature>
<feature type="domain" description="Manganese/iron superoxide dismutase C-terminal" evidence="6">
    <location>
        <begin position="92"/>
        <end position="190"/>
    </location>
</feature>
<name>C0GKM5_DETAL</name>
<evidence type="ECO:0000256" key="5">
    <source>
        <dbReference type="PIRSR" id="PIRSR000349-1"/>
    </source>
</evidence>
<dbReference type="STRING" id="555088.DealDRAFT_3034"/>
<dbReference type="Pfam" id="PF02777">
    <property type="entry name" value="Sod_Fe_C"/>
    <property type="match status" value="1"/>
</dbReference>
<feature type="binding site" evidence="5">
    <location>
        <position position="161"/>
    </location>
    <ligand>
        <name>Mn(2+)</name>
        <dbReference type="ChEBI" id="CHEBI:29035"/>
    </ligand>
</feature>
<sequence length="203" mass="23081">MVELKPKELKTSKMEGFSEKQLEDHHGVLYKGYVNKVNEIRKQMASVDYDKANQTYSELRALKIEETFALNGIKLHEAYFENMGGSGGKATGKALELIEKYFGSYEAWEKDFKKTGLAVRGWVVLAYDLEDGTLHNFGSDSHNLGPIWNAVPVLVLDTYEHAYMIDYGVKRPPYIDAFMNVIDWDVVNARLAKIEGARTTEVF</sequence>
<organism evidence="7 8">
    <name type="scientific">Dethiobacter alkaliphilus AHT 1</name>
    <dbReference type="NCBI Taxonomy" id="555088"/>
    <lineage>
        <taxon>Bacteria</taxon>
        <taxon>Bacillati</taxon>
        <taxon>Bacillota</taxon>
        <taxon>Dethiobacteria</taxon>
        <taxon>Dethiobacterales</taxon>
        <taxon>Dethiobacteraceae</taxon>
        <taxon>Dethiobacter</taxon>
    </lineage>
</organism>
<keyword evidence="4 7" id="KW-0560">Oxidoreductase</keyword>
<accession>C0GKM5</accession>
<evidence type="ECO:0000256" key="1">
    <source>
        <dbReference type="ARBA" id="ARBA00008714"/>
    </source>
</evidence>
<dbReference type="SUPFAM" id="SSF54719">
    <property type="entry name" value="Fe,Mn superoxide dismutase (SOD), C-terminal domain"/>
    <property type="match status" value="1"/>
</dbReference>
<feature type="binding site" evidence="5">
    <location>
        <position position="76"/>
    </location>
    <ligand>
        <name>Mn(2+)</name>
        <dbReference type="ChEBI" id="CHEBI:29035"/>
    </ligand>
</feature>
<dbReference type="InterPro" id="IPR019832">
    <property type="entry name" value="Mn/Fe_SOD_C"/>
</dbReference>
<dbReference type="Gene3D" id="1.10.287.990">
    <property type="entry name" value="Fe,Mn superoxide dismutase (SOD) domain"/>
    <property type="match status" value="1"/>
</dbReference>
<dbReference type="AlphaFoldDB" id="C0GKM5"/>
<evidence type="ECO:0000313" key="8">
    <source>
        <dbReference type="Proteomes" id="UP000006443"/>
    </source>
</evidence>
<dbReference type="OrthoDB" id="9803125at2"/>
<evidence type="ECO:0000256" key="2">
    <source>
        <dbReference type="ARBA" id="ARBA00012682"/>
    </source>
</evidence>
<dbReference type="PANTHER" id="PTHR11404:SF6">
    <property type="entry name" value="SUPEROXIDE DISMUTASE [MN], MITOCHONDRIAL"/>
    <property type="match status" value="1"/>
</dbReference>
<dbReference type="EC" id="1.15.1.1" evidence="2"/>
<evidence type="ECO:0000256" key="4">
    <source>
        <dbReference type="ARBA" id="ARBA00023002"/>
    </source>
</evidence>
<proteinExistence type="inferred from homology"/>
<dbReference type="PIRSF" id="PIRSF000349">
    <property type="entry name" value="SODismutase"/>
    <property type="match status" value="1"/>
</dbReference>
<dbReference type="GO" id="GO:0046872">
    <property type="term" value="F:metal ion binding"/>
    <property type="evidence" value="ECO:0007669"/>
    <property type="project" value="UniProtKB-KW"/>
</dbReference>
<evidence type="ECO:0000313" key="7">
    <source>
        <dbReference type="EMBL" id="EEG76117.1"/>
    </source>
</evidence>
<evidence type="ECO:0000256" key="3">
    <source>
        <dbReference type="ARBA" id="ARBA00022723"/>
    </source>
</evidence>
<keyword evidence="8" id="KW-1185">Reference proteome</keyword>
<dbReference type="InterPro" id="IPR036324">
    <property type="entry name" value="Mn/Fe_SOD_N_sf"/>
</dbReference>
<dbReference type="EMBL" id="ACJM01000025">
    <property type="protein sequence ID" value="EEG76117.1"/>
    <property type="molecule type" value="Genomic_DNA"/>
</dbReference>
<dbReference type="Gene3D" id="3.55.40.20">
    <property type="entry name" value="Iron/manganese superoxide dismutase, C-terminal domain"/>
    <property type="match status" value="1"/>
</dbReference>